<evidence type="ECO:0000313" key="1">
    <source>
        <dbReference type="EMBL" id="RJT91904.1"/>
    </source>
</evidence>
<keyword evidence="2" id="KW-1185">Reference proteome</keyword>
<accession>A0A3A5N3P4</accession>
<evidence type="ECO:0000313" key="2">
    <source>
        <dbReference type="Proteomes" id="UP000272015"/>
    </source>
</evidence>
<reference evidence="1 2" key="1">
    <citation type="submission" date="2018-09" db="EMBL/GenBank/DDBJ databases">
        <title>Novel species of Cryobacterium.</title>
        <authorList>
            <person name="Liu Q."/>
            <person name="Xin Y.-H."/>
        </authorList>
    </citation>
    <scope>NUCLEOTIDE SEQUENCE [LARGE SCALE GENOMIC DNA]</scope>
    <source>
        <strain evidence="1 2">Hh39</strain>
    </source>
</reference>
<sequence length="92" mass="10074">MTTSERAVPKRTKGFQISIVAKVVQRIPRGLQSRQRAVAFGRGAPESCRLAHEAAEAPSSRHVCADPASRLAMKPIWIHLSVDIAVVRLGEF</sequence>
<protein>
    <submittedName>
        <fullName evidence="1">Uncharacterized protein</fullName>
    </submittedName>
</protein>
<dbReference type="EMBL" id="QZVS01000037">
    <property type="protein sequence ID" value="RJT91904.1"/>
    <property type="molecule type" value="Genomic_DNA"/>
</dbReference>
<name>A0A3A5N3P4_9MICO</name>
<gene>
    <name evidence="1" type="ORF">D6T64_00990</name>
</gene>
<dbReference type="AlphaFoldDB" id="A0A3A5N3P4"/>
<organism evidence="1 2">
    <name type="scientific">Cryobacterium melibiosiphilum</name>
    <dbReference type="NCBI Taxonomy" id="995039"/>
    <lineage>
        <taxon>Bacteria</taxon>
        <taxon>Bacillati</taxon>
        <taxon>Actinomycetota</taxon>
        <taxon>Actinomycetes</taxon>
        <taxon>Micrococcales</taxon>
        <taxon>Microbacteriaceae</taxon>
        <taxon>Cryobacterium</taxon>
    </lineage>
</organism>
<proteinExistence type="predicted"/>
<dbReference type="Proteomes" id="UP000272015">
    <property type="component" value="Unassembled WGS sequence"/>
</dbReference>
<comment type="caution">
    <text evidence="1">The sequence shown here is derived from an EMBL/GenBank/DDBJ whole genome shotgun (WGS) entry which is preliminary data.</text>
</comment>